<evidence type="ECO:0000313" key="1">
    <source>
        <dbReference type="EMBL" id="QJC52010.1"/>
    </source>
</evidence>
<evidence type="ECO:0000313" key="2">
    <source>
        <dbReference type="Proteomes" id="UP000502136"/>
    </source>
</evidence>
<accession>A0A6H2GX67</accession>
<sequence>MADMDCKGCREGYRVTEAQMQRLLATSAFAPDKRVDAETYERRLEACRACSKLEDGRTCRSCGCIMPVVAWLRDRACPLPGQRRWDSEP</sequence>
<dbReference type="KEGG" id="palr:HGI30_10915"/>
<name>A0A6H2GX67_9BACL</name>
<dbReference type="InterPro" id="IPR046169">
    <property type="entry name" value="DUF6171"/>
</dbReference>
<dbReference type="RefSeq" id="WP_168907587.1">
    <property type="nucleotide sequence ID" value="NZ_CP051428.1"/>
</dbReference>
<keyword evidence="2" id="KW-1185">Reference proteome</keyword>
<dbReference type="AlphaFoldDB" id="A0A6H2GX67"/>
<organism evidence="1 2">
    <name type="scientific">Paenibacillus albicereus</name>
    <dbReference type="NCBI Taxonomy" id="2726185"/>
    <lineage>
        <taxon>Bacteria</taxon>
        <taxon>Bacillati</taxon>
        <taxon>Bacillota</taxon>
        <taxon>Bacilli</taxon>
        <taxon>Bacillales</taxon>
        <taxon>Paenibacillaceae</taxon>
        <taxon>Paenibacillus</taxon>
    </lineage>
</organism>
<gene>
    <name evidence="1" type="ORF">HGI30_10915</name>
</gene>
<dbReference type="Pfam" id="PF19668">
    <property type="entry name" value="DUF6171"/>
    <property type="match status" value="1"/>
</dbReference>
<protein>
    <submittedName>
        <fullName evidence="1">Uncharacterized protein</fullName>
    </submittedName>
</protein>
<reference evidence="1 2" key="1">
    <citation type="submission" date="2020-04" db="EMBL/GenBank/DDBJ databases">
        <title>Novel Paenibacillus strain UniB2 isolated from commercial digestive syrup.</title>
        <authorList>
            <person name="Thorat V."/>
            <person name="Kirdat K."/>
            <person name="Tiwarekar B."/>
            <person name="Yadav A."/>
        </authorList>
    </citation>
    <scope>NUCLEOTIDE SEQUENCE [LARGE SCALE GENOMIC DNA]</scope>
    <source>
        <strain evidence="1 2">UniB2</strain>
    </source>
</reference>
<proteinExistence type="predicted"/>
<dbReference type="Proteomes" id="UP000502136">
    <property type="component" value="Chromosome"/>
</dbReference>
<dbReference type="EMBL" id="CP051428">
    <property type="protein sequence ID" value="QJC52010.1"/>
    <property type="molecule type" value="Genomic_DNA"/>
</dbReference>